<accession>A0A484KBH3</accession>
<keyword evidence="6 14" id="KW-0479">Metal-binding</keyword>
<dbReference type="AlphaFoldDB" id="A0A484KBH3"/>
<evidence type="ECO:0000256" key="5">
    <source>
        <dbReference type="ARBA" id="ARBA00022679"/>
    </source>
</evidence>
<dbReference type="OrthoDB" id="10266039at2759"/>
<dbReference type="InterPro" id="IPR017907">
    <property type="entry name" value="Znf_RING_CS"/>
</dbReference>
<keyword evidence="11 14" id="KW-0175">Coiled coil</keyword>
<dbReference type="InterPro" id="IPR001841">
    <property type="entry name" value="Znf_RING"/>
</dbReference>
<comment type="subcellular location">
    <subcellularLocation>
        <location evidence="2 14">Nucleus</location>
    </subcellularLocation>
</comment>
<dbReference type="Gene3D" id="3.30.40.10">
    <property type="entry name" value="Zinc/RING finger domain, C3HC4 (zinc finger)"/>
    <property type="match status" value="1"/>
</dbReference>
<dbReference type="InterPro" id="IPR018957">
    <property type="entry name" value="Znf_C3HC4_RING-type"/>
</dbReference>
<evidence type="ECO:0000256" key="6">
    <source>
        <dbReference type="ARBA" id="ARBA00022723"/>
    </source>
</evidence>
<evidence type="ECO:0000256" key="3">
    <source>
        <dbReference type="ARBA" id="ARBA00004906"/>
    </source>
</evidence>
<evidence type="ECO:0000256" key="15">
    <source>
        <dbReference type="SAM" id="Coils"/>
    </source>
</evidence>
<feature type="coiled-coil region" evidence="15">
    <location>
        <begin position="551"/>
        <end position="585"/>
    </location>
</feature>
<keyword evidence="8 14" id="KW-0833">Ubl conjugation pathway</keyword>
<dbReference type="PROSITE" id="PS50089">
    <property type="entry name" value="ZF_RING_2"/>
    <property type="match status" value="1"/>
</dbReference>
<dbReference type="GO" id="GO:0033503">
    <property type="term" value="C:HULC complex"/>
    <property type="evidence" value="ECO:0007669"/>
    <property type="project" value="TreeGrafter"/>
</dbReference>
<feature type="coiled-coil region" evidence="15">
    <location>
        <begin position="16"/>
        <end position="50"/>
    </location>
</feature>
<dbReference type="SUPFAM" id="SSF57850">
    <property type="entry name" value="RING/U-box"/>
    <property type="match status" value="1"/>
</dbReference>
<dbReference type="EC" id="2.3.2.27" evidence="14"/>
<evidence type="ECO:0000256" key="8">
    <source>
        <dbReference type="ARBA" id="ARBA00022786"/>
    </source>
</evidence>
<evidence type="ECO:0000259" key="16">
    <source>
        <dbReference type="PROSITE" id="PS50089"/>
    </source>
</evidence>
<evidence type="ECO:0000256" key="1">
    <source>
        <dbReference type="ARBA" id="ARBA00000900"/>
    </source>
</evidence>
<evidence type="ECO:0000256" key="7">
    <source>
        <dbReference type="ARBA" id="ARBA00022771"/>
    </source>
</evidence>
<comment type="pathway">
    <text evidence="3 14">Protein modification; protein ubiquitination.</text>
</comment>
<keyword evidence="9 14" id="KW-0862">Zinc</keyword>
<comment type="catalytic activity">
    <reaction evidence="1 14">
        <text>S-ubiquitinyl-[E2 ubiquitin-conjugating enzyme]-L-cysteine + [acceptor protein]-L-lysine = [E2 ubiquitin-conjugating enzyme]-L-cysteine + N(6)-ubiquitinyl-[acceptor protein]-L-lysine.</text>
        <dbReference type="EC" id="2.3.2.27"/>
    </reaction>
</comment>
<evidence type="ECO:0000256" key="4">
    <source>
        <dbReference type="ARBA" id="ARBA00005555"/>
    </source>
</evidence>
<gene>
    <name evidence="17" type="ORF">CCAM_LOCUS1298</name>
</gene>
<dbReference type="SMART" id="SM00184">
    <property type="entry name" value="RING"/>
    <property type="match status" value="1"/>
</dbReference>
<evidence type="ECO:0000313" key="18">
    <source>
        <dbReference type="Proteomes" id="UP000595140"/>
    </source>
</evidence>
<evidence type="ECO:0000256" key="14">
    <source>
        <dbReference type="RuleBase" id="RU365038"/>
    </source>
</evidence>
<organism evidence="17 18">
    <name type="scientific">Cuscuta campestris</name>
    <dbReference type="NCBI Taxonomy" id="132261"/>
    <lineage>
        <taxon>Eukaryota</taxon>
        <taxon>Viridiplantae</taxon>
        <taxon>Streptophyta</taxon>
        <taxon>Embryophyta</taxon>
        <taxon>Tracheophyta</taxon>
        <taxon>Spermatophyta</taxon>
        <taxon>Magnoliopsida</taxon>
        <taxon>eudicotyledons</taxon>
        <taxon>Gunneridae</taxon>
        <taxon>Pentapetalae</taxon>
        <taxon>asterids</taxon>
        <taxon>lamiids</taxon>
        <taxon>Solanales</taxon>
        <taxon>Convolvulaceae</taxon>
        <taxon>Cuscuteae</taxon>
        <taxon>Cuscuta</taxon>
        <taxon>Cuscuta subgen. Grammica</taxon>
        <taxon>Cuscuta sect. Cleistogrammica</taxon>
    </lineage>
</organism>
<name>A0A484KBH3_9ASTE</name>
<dbReference type="PROSITE" id="PS00518">
    <property type="entry name" value="ZF_RING_1"/>
    <property type="match status" value="1"/>
</dbReference>
<keyword evidence="10 14" id="KW-0156">Chromatin regulator</keyword>
<dbReference type="UniPathway" id="UPA00143"/>
<feature type="coiled-coil region" evidence="15">
    <location>
        <begin position="217"/>
        <end position="251"/>
    </location>
</feature>
<dbReference type="Pfam" id="PF00097">
    <property type="entry name" value="zf-C3HC4"/>
    <property type="match status" value="1"/>
</dbReference>
<dbReference type="EMBL" id="OOIL02000026">
    <property type="protein sequence ID" value="VFQ59522.1"/>
    <property type="molecule type" value="Genomic_DNA"/>
</dbReference>
<dbReference type="GO" id="GO:0016567">
    <property type="term" value="P:protein ubiquitination"/>
    <property type="evidence" value="ECO:0007669"/>
    <property type="project" value="UniProtKB-UniRule"/>
</dbReference>
<feature type="domain" description="RING-type" evidence="16">
    <location>
        <begin position="789"/>
        <end position="827"/>
    </location>
</feature>
<dbReference type="GO" id="GO:0061630">
    <property type="term" value="F:ubiquitin protein ligase activity"/>
    <property type="evidence" value="ECO:0007669"/>
    <property type="project" value="UniProtKB-EC"/>
</dbReference>
<dbReference type="GO" id="GO:0006325">
    <property type="term" value="P:chromatin organization"/>
    <property type="evidence" value="ECO:0007669"/>
    <property type="project" value="UniProtKB-KW"/>
</dbReference>
<keyword evidence="5 14" id="KW-0808">Transferase</keyword>
<dbReference type="GO" id="GO:0005634">
    <property type="term" value="C:nucleus"/>
    <property type="evidence" value="ECO:0007669"/>
    <property type="project" value="UniProtKB-SubCell"/>
</dbReference>
<evidence type="ECO:0000256" key="10">
    <source>
        <dbReference type="ARBA" id="ARBA00022853"/>
    </source>
</evidence>
<keyword evidence="12 14" id="KW-0539">Nucleus</keyword>
<evidence type="ECO:0000256" key="12">
    <source>
        <dbReference type="ARBA" id="ARBA00023242"/>
    </source>
</evidence>
<evidence type="ECO:0000256" key="11">
    <source>
        <dbReference type="ARBA" id="ARBA00023054"/>
    </source>
</evidence>
<feature type="coiled-coil region" evidence="15">
    <location>
        <begin position="656"/>
        <end position="683"/>
    </location>
</feature>
<keyword evidence="18" id="KW-1185">Reference proteome</keyword>
<feature type="coiled-coil region" evidence="15">
    <location>
        <begin position="719"/>
        <end position="753"/>
    </location>
</feature>
<evidence type="ECO:0000256" key="2">
    <source>
        <dbReference type="ARBA" id="ARBA00004123"/>
    </source>
</evidence>
<proteinExistence type="inferred from homology"/>
<evidence type="ECO:0000256" key="13">
    <source>
        <dbReference type="PROSITE-ProRule" id="PRU00175"/>
    </source>
</evidence>
<protein>
    <recommendedName>
        <fullName evidence="14">E3 ubiquitin protein ligase</fullName>
        <ecNumber evidence="14">2.3.2.27</ecNumber>
    </recommendedName>
</protein>
<dbReference type="GO" id="GO:0008270">
    <property type="term" value="F:zinc ion binding"/>
    <property type="evidence" value="ECO:0007669"/>
    <property type="project" value="UniProtKB-KW"/>
</dbReference>
<dbReference type="InterPro" id="IPR013083">
    <property type="entry name" value="Znf_RING/FYVE/PHD"/>
</dbReference>
<dbReference type="PANTHER" id="PTHR23163">
    <property type="entry name" value="RING FINGER PROTEIN-RELATED"/>
    <property type="match status" value="1"/>
</dbReference>
<evidence type="ECO:0000256" key="9">
    <source>
        <dbReference type="ARBA" id="ARBA00022833"/>
    </source>
</evidence>
<keyword evidence="7 13" id="KW-0863">Zinc-finger</keyword>
<dbReference type="Proteomes" id="UP000595140">
    <property type="component" value="Unassembled WGS sequence"/>
</dbReference>
<dbReference type="CDD" id="cd16499">
    <property type="entry name" value="RING-HC_Bre1-like"/>
    <property type="match status" value="1"/>
</dbReference>
<evidence type="ECO:0000313" key="17">
    <source>
        <dbReference type="EMBL" id="VFQ59522.1"/>
    </source>
</evidence>
<feature type="coiled-coil region" evidence="15">
    <location>
        <begin position="290"/>
        <end position="393"/>
    </location>
</feature>
<dbReference type="InterPro" id="IPR013956">
    <property type="entry name" value="E3_ubiquit_lig_Bre1"/>
</dbReference>
<comment type="similarity">
    <text evidence="4 14">Belongs to the BRE1 family.</text>
</comment>
<sequence>MKKDQEVDTTVLQYQNQKLVRHLDAQKQELHDLEAKMKELQARQTAYDDILISINQLWNKFDDDLMLFGAKIATDQRSLQSLSHLGYSRGSIPSCPPEEIFLCRILNKESIQSGGSGVSTMDVKEALDVRRSYTMELMTSLENAFDAQSSKVKEFAKALDAILSVADSLVQSRKINDAMKDEASILHHVINVLHQKHEVCAKAFELNEQNPTYQTDLQRLEGELEESMSELEESRRKLVNLRMQKEAASARELPAFGMVNGNADRTRSVQELKDSIEETKVLADDRLFELQDAQDDNSILLKQLQDLKAELKDDKFVYSARAYNVLNDQLHHWEAQVERYKELVEQADKSLIAWSVNDLTLKAESVDSARKFINDSESKIKELEHQLQGCIVENNERAVKMEEAIQDSGLKDIKSEFGIMASALSKETGMMRAQLNRWKDAAQESLMLREEAQTLKTSLDKKTSEQKDLAKKCAQNVGVIKSMKALVEQMQQEQEERKIILDMHSQQIYDNRNVMEIQESERRAHSQAEFLTNALAEHGLELRVKAANEADAACQQRLSAAEAELAKLRAELEASDRDVIELREALKMKEGEAETFISEMETIGQAYEDMQNQNQHLLQMMAERDELNIKLVSTSVKTKQSQSLLLSERHTLDKQLQNSRTTLESLKIRVAKCEEQMKGYIMEALCSTEEDRHVAVSLETVKWEVMDAEKELKWLKTSLSSSQKEYDQIQRKIDQIQTELVTERSEKTKLDEELTDLNRIFTELTSESGEAAILRLQEEINDCKAIIKCGVCSDRPKEVVITKCYHLFCNQCIQRNVELRHRKCPGCGTAFGQNDVKLVKI</sequence>
<dbReference type="PANTHER" id="PTHR23163:SF8">
    <property type="entry name" value="E3 UBIQUITIN-PROTEIN LIGASE BRE1-LIKE 2"/>
    <property type="match status" value="1"/>
</dbReference>
<reference evidence="17 18" key="1">
    <citation type="submission" date="2018-04" db="EMBL/GenBank/DDBJ databases">
        <authorList>
            <person name="Vogel A."/>
        </authorList>
    </citation>
    <scope>NUCLEOTIDE SEQUENCE [LARGE SCALE GENOMIC DNA]</scope>
</reference>